<name>A0A7C0U7C7_9BACT</name>
<dbReference type="Proteomes" id="UP000885690">
    <property type="component" value="Unassembled WGS sequence"/>
</dbReference>
<dbReference type="AlphaFoldDB" id="A0A7C0U7C7"/>
<gene>
    <name evidence="1" type="ORF">ENF32_04930</name>
</gene>
<protein>
    <submittedName>
        <fullName evidence="1">Uncharacterized protein</fullName>
    </submittedName>
</protein>
<accession>A0A7C0U7C7</accession>
<proteinExistence type="predicted"/>
<evidence type="ECO:0000313" key="1">
    <source>
        <dbReference type="EMBL" id="HDD53393.1"/>
    </source>
</evidence>
<reference evidence="1" key="1">
    <citation type="journal article" date="2020" name="mSystems">
        <title>Genome- and Community-Level Interaction Insights into Carbon Utilization and Element Cycling Functions of Hydrothermarchaeota in Hydrothermal Sediment.</title>
        <authorList>
            <person name="Zhou Z."/>
            <person name="Liu Y."/>
            <person name="Xu W."/>
            <person name="Pan J."/>
            <person name="Luo Z.H."/>
            <person name="Li M."/>
        </authorList>
    </citation>
    <scope>NUCLEOTIDE SEQUENCE [LARGE SCALE GENOMIC DNA]</scope>
    <source>
        <strain evidence="1">HyVt-115</strain>
    </source>
</reference>
<sequence>MTQRRSRAEELAERRAERARDRDAWVLITRSPEVREFLVILRQGDRYWRSFRDRLGRDTSLEKAAEVFQEWEDLKAQANQFFHRLADRFPTLTLNQGF</sequence>
<comment type="caution">
    <text evidence="1">The sequence shown here is derived from an EMBL/GenBank/DDBJ whole genome shotgun (WGS) entry which is preliminary data.</text>
</comment>
<dbReference type="EMBL" id="DQWS01000182">
    <property type="protein sequence ID" value="HDD53393.1"/>
    <property type="molecule type" value="Genomic_DNA"/>
</dbReference>
<organism evidence="1">
    <name type="scientific">Thermosulfidibacter takaii</name>
    <dbReference type="NCBI Taxonomy" id="412593"/>
    <lineage>
        <taxon>Bacteria</taxon>
        <taxon>Pseudomonadati</taxon>
        <taxon>Thermosulfidibacterota</taxon>
        <taxon>Thermosulfidibacteria</taxon>
        <taxon>Thermosulfidibacterales</taxon>
        <taxon>Thermosulfidibacteraceae</taxon>
    </lineage>
</organism>